<reference evidence="1" key="2">
    <citation type="submission" date="2018-03" db="EMBL/GenBank/DDBJ databases">
        <title>The Triticum urartu genome reveals the dynamic nature of wheat genome evolution.</title>
        <authorList>
            <person name="Ling H."/>
            <person name="Ma B."/>
            <person name="Shi X."/>
            <person name="Liu H."/>
            <person name="Dong L."/>
            <person name="Sun H."/>
            <person name="Cao Y."/>
            <person name="Gao Q."/>
            <person name="Zheng S."/>
            <person name="Li Y."/>
            <person name="Yu Y."/>
            <person name="Du H."/>
            <person name="Qi M."/>
            <person name="Li Y."/>
            <person name="Yu H."/>
            <person name="Cui Y."/>
            <person name="Wang N."/>
            <person name="Chen C."/>
            <person name="Wu H."/>
            <person name="Zhao Y."/>
            <person name="Zhang J."/>
            <person name="Li Y."/>
            <person name="Zhou W."/>
            <person name="Zhang B."/>
            <person name="Hu W."/>
            <person name="Eijk M."/>
            <person name="Tang J."/>
            <person name="Witsenboer H."/>
            <person name="Zhao S."/>
            <person name="Li Z."/>
            <person name="Zhang A."/>
            <person name="Wang D."/>
            <person name="Liang C."/>
        </authorList>
    </citation>
    <scope>NUCLEOTIDE SEQUENCE [LARGE SCALE GENOMIC DNA]</scope>
    <source>
        <strain evidence="1">cv. G1812</strain>
    </source>
</reference>
<proteinExistence type="predicted"/>
<organism evidence="1 2">
    <name type="scientific">Triticum urartu</name>
    <name type="common">Red wild einkorn</name>
    <name type="synonym">Crithodium urartu</name>
    <dbReference type="NCBI Taxonomy" id="4572"/>
    <lineage>
        <taxon>Eukaryota</taxon>
        <taxon>Viridiplantae</taxon>
        <taxon>Streptophyta</taxon>
        <taxon>Embryophyta</taxon>
        <taxon>Tracheophyta</taxon>
        <taxon>Spermatophyta</taxon>
        <taxon>Magnoliopsida</taxon>
        <taxon>Liliopsida</taxon>
        <taxon>Poales</taxon>
        <taxon>Poaceae</taxon>
        <taxon>BOP clade</taxon>
        <taxon>Pooideae</taxon>
        <taxon>Triticodae</taxon>
        <taxon>Triticeae</taxon>
        <taxon>Triticinae</taxon>
        <taxon>Triticum</taxon>
    </lineage>
</organism>
<dbReference type="Proteomes" id="UP000015106">
    <property type="component" value="Chromosome 6"/>
</dbReference>
<evidence type="ECO:0000313" key="2">
    <source>
        <dbReference type="Proteomes" id="UP000015106"/>
    </source>
</evidence>
<name>A0A8R7QPF4_TRIUA</name>
<reference evidence="1" key="3">
    <citation type="submission" date="2022-06" db="UniProtKB">
        <authorList>
            <consortium name="EnsemblPlants"/>
        </authorList>
    </citation>
    <scope>IDENTIFICATION</scope>
</reference>
<dbReference type="Gramene" id="TuG1812G0600000814.01.T01">
    <property type="protein sequence ID" value="TuG1812G0600000814.01.T01.cds423945"/>
    <property type="gene ID" value="TuG1812G0600000814.01"/>
</dbReference>
<dbReference type="EnsemblPlants" id="TuG1812G0600000814.01.T01">
    <property type="protein sequence ID" value="TuG1812G0600000814.01.T01.cds423945"/>
    <property type="gene ID" value="TuG1812G0600000814.01"/>
</dbReference>
<reference evidence="2" key="1">
    <citation type="journal article" date="2013" name="Nature">
        <title>Draft genome of the wheat A-genome progenitor Triticum urartu.</title>
        <authorList>
            <person name="Ling H.Q."/>
            <person name="Zhao S."/>
            <person name="Liu D."/>
            <person name="Wang J."/>
            <person name="Sun H."/>
            <person name="Zhang C."/>
            <person name="Fan H."/>
            <person name="Li D."/>
            <person name="Dong L."/>
            <person name="Tao Y."/>
            <person name="Gao C."/>
            <person name="Wu H."/>
            <person name="Li Y."/>
            <person name="Cui Y."/>
            <person name="Guo X."/>
            <person name="Zheng S."/>
            <person name="Wang B."/>
            <person name="Yu K."/>
            <person name="Liang Q."/>
            <person name="Yang W."/>
            <person name="Lou X."/>
            <person name="Chen J."/>
            <person name="Feng M."/>
            <person name="Jian J."/>
            <person name="Zhang X."/>
            <person name="Luo G."/>
            <person name="Jiang Y."/>
            <person name="Liu J."/>
            <person name="Wang Z."/>
            <person name="Sha Y."/>
            <person name="Zhang B."/>
            <person name="Wu H."/>
            <person name="Tang D."/>
            <person name="Shen Q."/>
            <person name="Xue P."/>
            <person name="Zou S."/>
            <person name="Wang X."/>
            <person name="Liu X."/>
            <person name="Wang F."/>
            <person name="Yang Y."/>
            <person name="An X."/>
            <person name="Dong Z."/>
            <person name="Zhang K."/>
            <person name="Zhang X."/>
            <person name="Luo M.C."/>
            <person name="Dvorak J."/>
            <person name="Tong Y."/>
            <person name="Wang J."/>
            <person name="Yang H."/>
            <person name="Li Z."/>
            <person name="Wang D."/>
            <person name="Zhang A."/>
            <person name="Wang J."/>
        </authorList>
    </citation>
    <scope>NUCLEOTIDE SEQUENCE</scope>
    <source>
        <strain evidence="2">cv. G1812</strain>
    </source>
</reference>
<accession>A0A8R7QPF4</accession>
<sequence>MVCTSARNCFSPCPRHFSLLTATAAEPGNVPLKTQPKPPSPSFSENFFVEFFICAHEKTTRLPFSYTLLALNNFVLHLHKTARPLIITMMTNAAIAVRNRGAALKPEFSCCCLVATRMYKRLPFEPESSTTVFSKSQNHNRHVTL</sequence>
<evidence type="ECO:0000313" key="1">
    <source>
        <dbReference type="EnsemblPlants" id="TuG1812G0600000814.01.T01.cds423945"/>
    </source>
</evidence>
<keyword evidence="2" id="KW-1185">Reference proteome</keyword>
<dbReference type="AlphaFoldDB" id="A0A8R7QPF4"/>
<protein>
    <submittedName>
        <fullName evidence="1">Uncharacterized protein</fullName>
    </submittedName>
</protein>